<protein>
    <submittedName>
        <fullName evidence="1">Uncharacterized protein</fullName>
    </submittedName>
</protein>
<sequence>MDSYMLDRGGSGARLGLSTSGGARMRLSASGGARWGCWRAVMRDGVVGERWCKHGVVGERWSRRPPP</sequence>
<reference evidence="1" key="1">
    <citation type="submission" date="2018-02" db="EMBL/GenBank/DDBJ databases">
        <authorList>
            <person name="Cohen D.B."/>
            <person name="Kent A.D."/>
        </authorList>
    </citation>
    <scope>NUCLEOTIDE SEQUENCE</scope>
</reference>
<organism evidence="1">
    <name type="scientific">Fagus sylvatica</name>
    <name type="common">Beechnut</name>
    <dbReference type="NCBI Taxonomy" id="28930"/>
    <lineage>
        <taxon>Eukaryota</taxon>
        <taxon>Viridiplantae</taxon>
        <taxon>Streptophyta</taxon>
        <taxon>Embryophyta</taxon>
        <taxon>Tracheophyta</taxon>
        <taxon>Spermatophyta</taxon>
        <taxon>Magnoliopsida</taxon>
        <taxon>eudicotyledons</taxon>
        <taxon>Gunneridae</taxon>
        <taxon>Pentapetalae</taxon>
        <taxon>rosids</taxon>
        <taxon>fabids</taxon>
        <taxon>Fagales</taxon>
        <taxon>Fagaceae</taxon>
        <taxon>Fagus</taxon>
    </lineage>
</organism>
<evidence type="ECO:0000313" key="1">
    <source>
        <dbReference type="EMBL" id="SPD23773.1"/>
    </source>
</evidence>
<proteinExistence type="predicted"/>
<gene>
    <name evidence="1" type="ORF">FSB_LOCUS51655</name>
</gene>
<dbReference type="AlphaFoldDB" id="A0A2N9II92"/>
<name>A0A2N9II92_FAGSY</name>
<accession>A0A2N9II92</accession>
<dbReference type="EMBL" id="OIVN01005724">
    <property type="protein sequence ID" value="SPD23773.1"/>
    <property type="molecule type" value="Genomic_DNA"/>
</dbReference>